<accession>A0A482X1F2</accession>
<gene>
    <name evidence="1" type="ORF">LSTR_LSTR014707</name>
</gene>
<keyword evidence="2" id="KW-1185">Reference proteome</keyword>
<dbReference type="InParanoid" id="A0A482X1F2"/>
<evidence type="ECO:0000313" key="2">
    <source>
        <dbReference type="Proteomes" id="UP000291343"/>
    </source>
</evidence>
<dbReference type="PANTHER" id="PTHR47027:SF20">
    <property type="entry name" value="REVERSE TRANSCRIPTASE-LIKE PROTEIN WITH RNA-DIRECTED DNA POLYMERASE DOMAIN"/>
    <property type="match status" value="1"/>
</dbReference>
<dbReference type="AlphaFoldDB" id="A0A482X1F2"/>
<name>A0A482X1F2_LAOST</name>
<proteinExistence type="predicted"/>
<dbReference type="EMBL" id="QKKF02020924">
    <property type="protein sequence ID" value="RZF39011.1"/>
    <property type="molecule type" value="Genomic_DNA"/>
</dbReference>
<reference evidence="1 2" key="1">
    <citation type="journal article" date="2017" name="Gigascience">
        <title>Genome sequence of the small brown planthopper, Laodelphax striatellus.</title>
        <authorList>
            <person name="Zhu J."/>
            <person name="Jiang F."/>
            <person name="Wang X."/>
            <person name="Yang P."/>
            <person name="Bao Y."/>
            <person name="Zhao W."/>
            <person name="Wang W."/>
            <person name="Lu H."/>
            <person name="Wang Q."/>
            <person name="Cui N."/>
            <person name="Li J."/>
            <person name="Chen X."/>
            <person name="Luo L."/>
            <person name="Yu J."/>
            <person name="Kang L."/>
            <person name="Cui F."/>
        </authorList>
    </citation>
    <scope>NUCLEOTIDE SEQUENCE [LARGE SCALE GENOMIC DNA]</scope>
    <source>
        <strain evidence="1">Lst14</strain>
    </source>
</reference>
<dbReference type="STRING" id="195883.A0A482X1F2"/>
<comment type="caution">
    <text evidence="1">The sequence shown here is derived from an EMBL/GenBank/DDBJ whole genome shotgun (WGS) entry which is preliminary data.</text>
</comment>
<protein>
    <submittedName>
        <fullName evidence="1">Uncharacterized protein</fullName>
    </submittedName>
</protein>
<sequence>MLCLLVLLYGAESWTLNQAISAKLEAFEMWLYRRMLRVSWVDRITNQEILSRMRKGKELLPMIKSRKLEYLGHIMRNTERYQLLQVILQGKILGRRGVGEGVSHG</sequence>
<dbReference type="PANTHER" id="PTHR47027">
    <property type="entry name" value="REVERSE TRANSCRIPTASE DOMAIN-CONTAINING PROTEIN"/>
    <property type="match status" value="1"/>
</dbReference>
<dbReference type="Proteomes" id="UP000291343">
    <property type="component" value="Unassembled WGS sequence"/>
</dbReference>
<organism evidence="1 2">
    <name type="scientific">Laodelphax striatellus</name>
    <name type="common">Small brown planthopper</name>
    <name type="synonym">Delphax striatella</name>
    <dbReference type="NCBI Taxonomy" id="195883"/>
    <lineage>
        <taxon>Eukaryota</taxon>
        <taxon>Metazoa</taxon>
        <taxon>Ecdysozoa</taxon>
        <taxon>Arthropoda</taxon>
        <taxon>Hexapoda</taxon>
        <taxon>Insecta</taxon>
        <taxon>Pterygota</taxon>
        <taxon>Neoptera</taxon>
        <taxon>Paraneoptera</taxon>
        <taxon>Hemiptera</taxon>
        <taxon>Auchenorrhyncha</taxon>
        <taxon>Fulgoroidea</taxon>
        <taxon>Delphacidae</taxon>
        <taxon>Criomorphinae</taxon>
        <taxon>Laodelphax</taxon>
    </lineage>
</organism>
<dbReference type="OrthoDB" id="8196546at2759"/>
<evidence type="ECO:0000313" key="1">
    <source>
        <dbReference type="EMBL" id="RZF39011.1"/>
    </source>
</evidence>